<keyword evidence="5" id="KW-0808">Transferase</keyword>
<comment type="caution">
    <text evidence="15">The sequence shown here is derived from an EMBL/GenBank/DDBJ whole genome shotgun (WGS) entry which is preliminary data.</text>
</comment>
<keyword evidence="16" id="KW-1185">Reference proteome</keyword>
<dbReference type="GO" id="GO:0016925">
    <property type="term" value="P:protein sumoylation"/>
    <property type="evidence" value="ECO:0007669"/>
    <property type="project" value="TreeGrafter"/>
</dbReference>
<dbReference type="InterPro" id="IPR026846">
    <property type="entry name" value="Nse2(Mms21)"/>
</dbReference>
<evidence type="ECO:0000259" key="14">
    <source>
        <dbReference type="PROSITE" id="PS51044"/>
    </source>
</evidence>
<gene>
    <name evidence="15" type="ORF">RI129_009255</name>
</gene>
<dbReference type="Gene3D" id="3.30.40.10">
    <property type="entry name" value="Zinc/RING finger domain, C3HC4 (zinc finger)"/>
    <property type="match status" value="1"/>
</dbReference>
<proteinExistence type="inferred from homology"/>
<evidence type="ECO:0000256" key="2">
    <source>
        <dbReference type="ARBA" id="ARBA00004718"/>
    </source>
</evidence>
<keyword evidence="7 13" id="KW-0863">Zinc-finger</keyword>
<dbReference type="InterPro" id="IPR004181">
    <property type="entry name" value="Znf_MIZ"/>
</dbReference>
<dbReference type="CDD" id="cd16651">
    <property type="entry name" value="SPL-RING_NSE2"/>
    <property type="match status" value="1"/>
</dbReference>
<dbReference type="PANTHER" id="PTHR21330">
    <property type="entry name" value="E3 SUMO-PROTEIN LIGASE NSE2"/>
    <property type="match status" value="1"/>
</dbReference>
<name>A0AAN7V5P5_9COLE</name>
<comment type="similarity">
    <text evidence="3">Belongs to the NSE2 family.</text>
</comment>
<dbReference type="EMBL" id="JAVRBK010000007">
    <property type="protein sequence ID" value="KAK5640708.1"/>
    <property type="molecule type" value="Genomic_DNA"/>
</dbReference>
<evidence type="ECO:0000256" key="7">
    <source>
        <dbReference type="ARBA" id="ARBA00022771"/>
    </source>
</evidence>
<keyword evidence="9" id="KW-0862">Zinc</keyword>
<evidence type="ECO:0000256" key="13">
    <source>
        <dbReference type="PROSITE-ProRule" id="PRU00452"/>
    </source>
</evidence>
<evidence type="ECO:0000256" key="5">
    <source>
        <dbReference type="ARBA" id="ARBA00022679"/>
    </source>
</evidence>
<accession>A0AAN7V5P5</accession>
<evidence type="ECO:0000256" key="6">
    <source>
        <dbReference type="ARBA" id="ARBA00022723"/>
    </source>
</evidence>
<dbReference type="GO" id="GO:0061665">
    <property type="term" value="F:SUMO ligase activity"/>
    <property type="evidence" value="ECO:0007669"/>
    <property type="project" value="TreeGrafter"/>
</dbReference>
<feature type="domain" description="SP-RING-type" evidence="14">
    <location>
        <begin position="128"/>
        <end position="215"/>
    </location>
</feature>
<dbReference type="Pfam" id="PF11789">
    <property type="entry name" value="zf-Nse"/>
    <property type="match status" value="1"/>
</dbReference>
<comment type="subcellular location">
    <subcellularLocation>
        <location evidence="1">Nucleus</location>
    </subcellularLocation>
</comment>
<dbReference type="InterPro" id="IPR013083">
    <property type="entry name" value="Znf_RING/FYVE/PHD"/>
</dbReference>
<evidence type="ECO:0000313" key="16">
    <source>
        <dbReference type="Proteomes" id="UP001329430"/>
    </source>
</evidence>
<dbReference type="GO" id="GO:0000724">
    <property type="term" value="P:double-strand break repair via homologous recombination"/>
    <property type="evidence" value="ECO:0007669"/>
    <property type="project" value="InterPro"/>
</dbReference>
<dbReference type="GO" id="GO:0008270">
    <property type="term" value="F:zinc ion binding"/>
    <property type="evidence" value="ECO:0007669"/>
    <property type="project" value="UniProtKB-KW"/>
</dbReference>
<comment type="pathway">
    <text evidence="2">Protein modification; protein sumoylation.</text>
</comment>
<sequence length="230" mass="26645">MELTNENKRNNLFAACIKHFESTLDCVNKYSNNRSAHISSLRGIAKEYSELDIVYNRSRAAYLATDLYFQAKEDCIEESQKVFEKLLQKEPERSYKEHPIWKAIDTVSDDGITPLVELASEIELNNRSIDEEGIVPSQFEPPVDPITKKLIRNPCRNRMCGHVYEYDSITEHLKRIKLNKVKPRCPYIGCTNTNMAKQSIIEDDILRDQILTYNSQSMEEDKDDSMSEIL</sequence>
<evidence type="ECO:0000256" key="3">
    <source>
        <dbReference type="ARBA" id="ARBA00008212"/>
    </source>
</evidence>
<dbReference type="PANTHER" id="PTHR21330:SF1">
    <property type="entry name" value="E3 SUMO-PROTEIN LIGASE NSE2"/>
    <property type="match status" value="1"/>
</dbReference>
<evidence type="ECO:0000256" key="9">
    <source>
        <dbReference type="ARBA" id="ARBA00022833"/>
    </source>
</evidence>
<evidence type="ECO:0000256" key="12">
    <source>
        <dbReference type="ARBA" id="ARBA00032533"/>
    </source>
</evidence>
<evidence type="ECO:0000256" key="8">
    <source>
        <dbReference type="ARBA" id="ARBA00022786"/>
    </source>
</evidence>
<organism evidence="15 16">
    <name type="scientific">Pyrocoelia pectoralis</name>
    <dbReference type="NCBI Taxonomy" id="417401"/>
    <lineage>
        <taxon>Eukaryota</taxon>
        <taxon>Metazoa</taxon>
        <taxon>Ecdysozoa</taxon>
        <taxon>Arthropoda</taxon>
        <taxon>Hexapoda</taxon>
        <taxon>Insecta</taxon>
        <taxon>Pterygota</taxon>
        <taxon>Neoptera</taxon>
        <taxon>Endopterygota</taxon>
        <taxon>Coleoptera</taxon>
        <taxon>Polyphaga</taxon>
        <taxon>Elateriformia</taxon>
        <taxon>Elateroidea</taxon>
        <taxon>Lampyridae</taxon>
        <taxon>Lampyrinae</taxon>
        <taxon>Pyrocoelia</taxon>
    </lineage>
</organism>
<dbReference type="GO" id="GO:0030915">
    <property type="term" value="C:Smc5-Smc6 complex"/>
    <property type="evidence" value="ECO:0007669"/>
    <property type="project" value="InterPro"/>
</dbReference>
<evidence type="ECO:0000256" key="10">
    <source>
        <dbReference type="ARBA" id="ARBA00023242"/>
    </source>
</evidence>
<evidence type="ECO:0000256" key="1">
    <source>
        <dbReference type="ARBA" id="ARBA00004123"/>
    </source>
</evidence>
<dbReference type="GO" id="GO:0005634">
    <property type="term" value="C:nucleus"/>
    <property type="evidence" value="ECO:0007669"/>
    <property type="project" value="UniProtKB-SubCell"/>
</dbReference>
<evidence type="ECO:0000256" key="11">
    <source>
        <dbReference type="ARBA" id="ARBA00031731"/>
    </source>
</evidence>
<keyword evidence="6" id="KW-0479">Metal-binding</keyword>
<protein>
    <recommendedName>
        <fullName evidence="4">E3 SUMO-protein ligase NSE2</fullName>
    </recommendedName>
    <alternativeName>
        <fullName evidence="11">E3 SUMO-protein transferase NSE2</fullName>
    </alternativeName>
    <alternativeName>
        <fullName evidence="12">Non-structural maintenance of chromosomes element 2 homolog</fullName>
    </alternativeName>
</protein>
<dbReference type="SUPFAM" id="SSF57850">
    <property type="entry name" value="RING/U-box"/>
    <property type="match status" value="1"/>
</dbReference>
<dbReference type="PROSITE" id="PS51044">
    <property type="entry name" value="ZF_SP_RING"/>
    <property type="match status" value="1"/>
</dbReference>
<evidence type="ECO:0000256" key="4">
    <source>
        <dbReference type="ARBA" id="ARBA00020923"/>
    </source>
</evidence>
<dbReference type="Proteomes" id="UP001329430">
    <property type="component" value="Chromosome 7"/>
</dbReference>
<keyword evidence="8" id="KW-0833">Ubl conjugation pathway</keyword>
<evidence type="ECO:0000313" key="15">
    <source>
        <dbReference type="EMBL" id="KAK5640708.1"/>
    </source>
</evidence>
<keyword evidence="10" id="KW-0539">Nucleus</keyword>
<dbReference type="AlphaFoldDB" id="A0AAN7V5P5"/>
<reference evidence="15 16" key="1">
    <citation type="journal article" date="2024" name="Insects">
        <title>An Improved Chromosome-Level Genome Assembly of the Firefly Pyrocoelia pectoralis.</title>
        <authorList>
            <person name="Fu X."/>
            <person name="Meyer-Rochow V.B."/>
            <person name="Ballantyne L."/>
            <person name="Zhu X."/>
        </authorList>
    </citation>
    <scope>NUCLEOTIDE SEQUENCE [LARGE SCALE GENOMIC DNA]</scope>
    <source>
        <strain evidence="15">XCY_ONT2</strain>
    </source>
</reference>